<keyword evidence="1" id="KW-0812">Transmembrane</keyword>
<sequence length="244" mass="25067">MPAAEWLKLRTVRSTWLLLAAAQAIVLVGAAGRFSNQDGSGRSAAEIEVGAAAHLGLTALFTLVLGILAVAGEYRHRTITDTYLAVPRRARVFVAKLVVHVVAGLGFGLVGAATALLTILAWRTADGTGADWSNAELWRTLAGGVVWNAAFAAIGVGLGALIRNLAAAVAAALAWIALAEGVVGQLLGSDLGRWLPFAAGTAVGRIPAAVRDGLPQWGAALVLVGWAVLFAAIGLRAGVRRDVT</sequence>
<feature type="transmembrane region" description="Helical" evidence="1">
    <location>
        <begin position="93"/>
        <end position="121"/>
    </location>
</feature>
<dbReference type="RefSeq" id="WP_073257796.1">
    <property type="nucleotide sequence ID" value="NZ_FRCS01000004.1"/>
</dbReference>
<reference evidence="2 3" key="1">
    <citation type="submission" date="2016-11" db="EMBL/GenBank/DDBJ databases">
        <authorList>
            <person name="Jaros S."/>
            <person name="Januszkiewicz K."/>
            <person name="Wedrychowicz H."/>
        </authorList>
    </citation>
    <scope>NUCLEOTIDE SEQUENCE [LARGE SCALE GENOMIC DNA]</scope>
    <source>
        <strain evidence="2 3">DSM 46144</strain>
    </source>
</reference>
<feature type="transmembrane region" description="Helical" evidence="1">
    <location>
        <begin position="168"/>
        <end position="187"/>
    </location>
</feature>
<dbReference type="Pfam" id="PF12730">
    <property type="entry name" value="ABC2_membrane_4"/>
    <property type="match status" value="1"/>
</dbReference>
<feature type="transmembrane region" description="Helical" evidence="1">
    <location>
        <begin position="217"/>
        <end position="239"/>
    </location>
</feature>
<feature type="transmembrane region" description="Helical" evidence="1">
    <location>
        <begin position="141"/>
        <end position="161"/>
    </location>
</feature>
<keyword evidence="3" id="KW-1185">Reference proteome</keyword>
<keyword evidence="1" id="KW-0472">Membrane</keyword>
<feature type="transmembrane region" description="Helical" evidence="1">
    <location>
        <begin position="49"/>
        <end position="72"/>
    </location>
</feature>
<accession>A0A1M7Q813</accession>
<gene>
    <name evidence="2" type="ORF">SAMN05443668_104268</name>
</gene>
<organism evidence="2 3">
    <name type="scientific">Cryptosporangium aurantiacum</name>
    <dbReference type="NCBI Taxonomy" id="134849"/>
    <lineage>
        <taxon>Bacteria</taxon>
        <taxon>Bacillati</taxon>
        <taxon>Actinomycetota</taxon>
        <taxon>Actinomycetes</taxon>
        <taxon>Cryptosporangiales</taxon>
        <taxon>Cryptosporangiaceae</taxon>
        <taxon>Cryptosporangium</taxon>
    </lineage>
</organism>
<dbReference type="AlphaFoldDB" id="A0A1M7Q813"/>
<dbReference type="STRING" id="134849.SAMN05443668_104268"/>
<dbReference type="Proteomes" id="UP000184440">
    <property type="component" value="Unassembled WGS sequence"/>
</dbReference>
<dbReference type="EMBL" id="FRCS01000004">
    <property type="protein sequence ID" value="SHN26494.1"/>
    <property type="molecule type" value="Genomic_DNA"/>
</dbReference>
<evidence type="ECO:0000256" key="1">
    <source>
        <dbReference type="SAM" id="Phobius"/>
    </source>
</evidence>
<protein>
    <submittedName>
        <fullName evidence="2">ABC-2 type transport system permease protein</fullName>
    </submittedName>
</protein>
<evidence type="ECO:0000313" key="2">
    <source>
        <dbReference type="EMBL" id="SHN26494.1"/>
    </source>
</evidence>
<name>A0A1M7Q813_9ACTN</name>
<proteinExistence type="predicted"/>
<evidence type="ECO:0000313" key="3">
    <source>
        <dbReference type="Proteomes" id="UP000184440"/>
    </source>
</evidence>
<keyword evidence="1" id="KW-1133">Transmembrane helix</keyword>
<dbReference type="OrthoDB" id="5244396at2"/>